<comment type="caution">
    <text evidence="2">The sequence shown here is derived from an EMBL/GenBank/DDBJ whole genome shotgun (WGS) entry which is preliminary data.</text>
</comment>
<evidence type="ECO:0000313" key="2">
    <source>
        <dbReference type="EMBL" id="MFC4263843.1"/>
    </source>
</evidence>
<keyword evidence="1" id="KW-1133">Transmembrane helix</keyword>
<reference evidence="3" key="1">
    <citation type="journal article" date="2019" name="Int. J. Syst. Evol. Microbiol.">
        <title>The Global Catalogue of Microorganisms (GCM) 10K type strain sequencing project: providing services to taxonomists for standard genome sequencing and annotation.</title>
        <authorList>
            <consortium name="The Broad Institute Genomics Platform"/>
            <consortium name="The Broad Institute Genome Sequencing Center for Infectious Disease"/>
            <person name="Wu L."/>
            <person name="Ma J."/>
        </authorList>
    </citation>
    <scope>NUCLEOTIDE SEQUENCE [LARGE SCALE GENOMIC DNA]</scope>
    <source>
        <strain evidence="3">CECT 8289</strain>
    </source>
</reference>
<gene>
    <name evidence="2" type="ORF">ACFOWM_13180</name>
</gene>
<proteinExistence type="predicted"/>
<dbReference type="RefSeq" id="WP_379710922.1">
    <property type="nucleotide sequence ID" value="NZ_JBHSCZ010000005.1"/>
</dbReference>
<accession>A0ABV8QVX2</accession>
<keyword evidence="1" id="KW-0812">Transmembrane</keyword>
<protein>
    <recommendedName>
        <fullName evidence="4">Sensor histidine kinase</fullName>
    </recommendedName>
</protein>
<organism evidence="2 3">
    <name type="scientific">Ferruginibacter yonginensis</name>
    <dbReference type="NCBI Taxonomy" id="1310416"/>
    <lineage>
        <taxon>Bacteria</taxon>
        <taxon>Pseudomonadati</taxon>
        <taxon>Bacteroidota</taxon>
        <taxon>Chitinophagia</taxon>
        <taxon>Chitinophagales</taxon>
        <taxon>Chitinophagaceae</taxon>
        <taxon>Ferruginibacter</taxon>
    </lineage>
</organism>
<sequence length="230" mass="27007">MKLRVKKIIAREFLILFVVVAISLITFLSVYAYNHYYQNKIDNLTNKISAKKILQDTLANLTNAKKEKQLWFANEYYTNYDFSTSTRKLDFYTESGLPIFGKNQNLKMFDRLIELNKKDSLLLIFTRNNIFEEFGKHFNFKTPLDLKNFVTENTITSSDLVKLKQSNTVSNEIKALELEKENAQVKVVSLGTHKHLVIMSFLYSFILLFLFRYSFYGIKWSINTLKKNGE</sequence>
<evidence type="ECO:0008006" key="4">
    <source>
        <dbReference type="Google" id="ProtNLM"/>
    </source>
</evidence>
<dbReference type="Proteomes" id="UP001595907">
    <property type="component" value="Unassembled WGS sequence"/>
</dbReference>
<feature type="transmembrane region" description="Helical" evidence="1">
    <location>
        <begin position="12"/>
        <end position="33"/>
    </location>
</feature>
<keyword evidence="3" id="KW-1185">Reference proteome</keyword>
<dbReference type="EMBL" id="JBHSCZ010000005">
    <property type="protein sequence ID" value="MFC4263843.1"/>
    <property type="molecule type" value="Genomic_DNA"/>
</dbReference>
<evidence type="ECO:0000313" key="3">
    <source>
        <dbReference type="Proteomes" id="UP001595907"/>
    </source>
</evidence>
<evidence type="ECO:0000256" key="1">
    <source>
        <dbReference type="SAM" id="Phobius"/>
    </source>
</evidence>
<feature type="transmembrane region" description="Helical" evidence="1">
    <location>
        <begin position="196"/>
        <end position="218"/>
    </location>
</feature>
<name>A0ABV8QVX2_9BACT</name>
<keyword evidence="1" id="KW-0472">Membrane</keyword>